<feature type="compositionally biased region" description="Low complexity" evidence="1">
    <location>
        <begin position="48"/>
        <end position="101"/>
    </location>
</feature>
<protein>
    <submittedName>
        <fullName evidence="3">Proteophosphoglycan ppg4</fullName>
    </submittedName>
</protein>
<proteinExistence type="predicted"/>
<dbReference type="Proteomes" id="UP001596037">
    <property type="component" value="Unassembled WGS sequence"/>
</dbReference>
<evidence type="ECO:0000256" key="1">
    <source>
        <dbReference type="SAM" id="MobiDB-lite"/>
    </source>
</evidence>
<feature type="compositionally biased region" description="Basic residues" evidence="1">
    <location>
        <begin position="105"/>
        <end position="115"/>
    </location>
</feature>
<evidence type="ECO:0000313" key="4">
    <source>
        <dbReference type="Proteomes" id="UP001596037"/>
    </source>
</evidence>
<name>A0ABW0NDZ0_9BURK</name>
<sequence length="121" mass="11814">MNASRHLKTLLAGAAAVALIGTAMAQGNPPNPAVKSAPVGAGQQSTQNTPMGTTGTPAGGSTATGATSNSSSSNMGTASTGNTPSGTSMGSSSTSADTSMTPVTKTHRARHMKRAARADRN</sequence>
<feature type="region of interest" description="Disordered" evidence="1">
    <location>
        <begin position="24"/>
        <end position="121"/>
    </location>
</feature>
<comment type="caution">
    <text evidence="3">The sequence shown here is derived from an EMBL/GenBank/DDBJ whole genome shotgun (WGS) entry which is preliminary data.</text>
</comment>
<dbReference type="EMBL" id="JBHSMF010000009">
    <property type="protein sequence ID" value="MFC5498886.1"/>
    <property type="molecule type" value="Genomic_DNA"/>
</dbReference>
<dbReference type="RefSeq" id="WP_376850963.1">
    <property type="nucleotide sequence ID" value="NZ_JBHSMF010000009.1"/>
</dbReference>
<feature type="chain" id="PRO_5046635373" evidence="2">
    <location>
        <begin position="26"/>
        <end position="121"/>
    </location>
</feature>
<keyword evidence="2" id="KW-0732">Signal</keyword>
<feature type="signal peptide" evidence="2">
    <location>
        <begin position="1"/>
        <end position="25"/>
    </location>
</feature>
<evidence type="ECO:0000313" key="3">
    <source>
        <dbReference type="EMBL" id="MFC5498886.1"/>
    </source>
</evidence>
<reference evidence="4" key="1">
    <citation type="journal article" date="2019" name="Int. J. Syst. Evol. Microbiol.">
        <title>The Global Catalogue of Microorganisms (GCM) 10K type strain sequencing project: providing services to taxonomists for standard genome sequencing and annotation.</title>
        <authorList>
            <consortium name="The Broad Institute Genomics Platform"/>
            <consortium name="The Broad Institute Genome Sequencing Center for Infectious Disease"/>
            <person name="Wu L."/>
            <person name="Ma J."/>
        </authorList>
    </citation>
    <scope>NUCLEOTIDE SEQUENCE [LARGE SCALE GENOMIC DNA]</scope>
    <source>
        <strain evidence="4">CCUG 57401</strain>
    </source>
</reference>
<evidence type="ECO:0000256" key="2">
    <source>
        <dbReference type="SAM" id="SignalP"/>
    </source>
</evidence>
<gene>
    <name evidence="3" type="ORF">ACFPOE_15160</name>
</gene>
<keyword evidence="4" id="KW-1185">Reference proteome</keyword>
<accession>A0ABW0NDZ0</accession>
<organism evidence="3 4">
    <name type="scientific">Caenimonas terrae</name>
    <dbReference type="NCBI Taxonomy" id="696074"/>
    <lineage>
        <taxon>Bacteria</taxon>
        <taxon>Pseudomonadati</taxon>
        <taxon>Pseudomonadota</taxon>
        <taxon>Betaproteobacteria</taxon>
        <taxon>Burkholderiales</taxon>
        <taxon>Comamonadaceae</taxon>
        <taxon>Caenimonas</taxon>
    </lineage>
</organism>